<dbReference type="SUPFAM" id="SSF53187">
    <property type="entry name" value="Zn-dependent exopeptidases"/>
    <property type="match status" value="1"/>
</dbReference>
<dbReference type="GO" id="GO:0008237">
    <property type="term" value="F:metallopeptidase activity"/>
    <property type="evidence" value="ECO:0007669"/>
    <property type="project" value="UniProtKB-KW"/>
</dbReference>
<gene>
    <name evidence="9" type="ORF">FC14_GL000657</name>
</gene>
<dbReference type="GO" id="GO:0008270">
    <property type="term" value="F:zinc ion binding"/>
    <property type="evidence" value="ECO:0007669"/>
    <property type="project" value="InterPro"/>
</dbReference>
<evidence type="ECO:0000256" key="4">
    <source>
        <dbReference type="ARBA" id="ARBA00022723"/>
    </source>
</evidence>
<dbReference type="InterPro" id="IPR001261">
    <property type="entry name" value="ArgE/DapE_CS"/>
</dbReference>
<dbReference type="Pfam" id="PF01546">
    <property type="entry name" value="Peptidase_M20"/>
    <property type="match status" value="1"/>
</dbReference>
<keyword evidence="3" id="KW-0645">Protease</keyword>
<dbReference type="EMBL" id="AYYP01000063">
    <property type="protein sequence ID" value="KRM63369.1"/>
    <property type="molecule type" value="Genomic_DNA"/>
</dbReference>
<evidence type="ECO:0000256" key="3">
    <source>
        <dbReference type="ARBA" id="ARBA00022670"/>
    </source>
</evidence>
<keyword evidence="5" id="KW-0378">Hydrolase</keyword>
<dbReference type="GO" id="GO:0008777">
    <property type="term" value="F:acetylornithine deacetylase activity"/>
    <property type="evidence" value="ECO:0007669"/>
    <property type="project" value="TreeGrafter"/>
</dbReference>
<dbReference type="PANTHER" id="PTHR43808:SF31">
    <property type="entry name" value="N-ACETYL-L-CITRULLINE DEACETYLASE"/>
    <property type="match status" value="1"/>
</dbReference>
<accession>A0A0R2AHE3</accession>
<comment type="similarity">
    <text evidence="2">Belongs to the peptidase M20A family.</text>
</comment>
<keyword evidence="10" id="KW-1185">Reference proteome</keyword>
<dbReference type="AlphaFoldDB" id="A0A0R2AHE3"/>
<evidence type="ECO:0000256" key="1">
    <source>
        <dbReference type="ARBA" id="ARBA00001947"/>
    </source>
</evidence>
<dbReference type="PATRIC" id="fig|1423718.3.peg.684"/>
<keyword evidence="7" id="KW-0224">Dipeptidase</keyword>
<dbReference type="GO" id="GO:0006508">
    <property type="term" value="P:proteolysis"/>
    <property type="evidence" value="ECO:0007669"/>
    <property type="project" value="UniProtKB-KW"/>
</dbReference>
<dbReference type="PROSITE" id="PS00759">
    <property type="entry name" value="ARGE_DAPE_CPG2_2"/>
    <property type="match status" value="1"/>
</dbReference>
<dbReference type="SUPFAM" id="SSF55031">
    <property type="entry name" value="Bacterial exopeptidase dimerisation domain"/>
    <property type="match status" value="1"/>
</dbReference>
<proteinExistence type="inferred from homology"/>
<dbReference type="Proteomes" id="UP000051008">
    <property type="component" value="Unassembled WGS sequence"/>
</dbReference>
<reference evidence="9 10" key="1">
    <citation type="journal article" date="2015" name="Genome Announc.">
        <title>Expanding the biotechnology potential of lactobacilli through comparative genomics of 213 strains and associated genera.</title>
        <authorList>
            <person name="Sun Z."/>
            <person name="Harris H.M."/>
            <person name="McCann A."/>
            <person name="Guo C."/>
            <person name="Argimon S."/>
            <person name="Zhang W."/>
            <person name="Yang X."/>
            <person name="Jeffery I.B."/>
            <person name="Cooney J.C."/>
            <person name="Kagawa T.F."/>
            <person name="Liu W."/>
            <person name="Song Y."/>
            <person name="Salvetti E."/>
            <person name="Wrobel A."/>
            <person name="Rasinkangas P."/>
            <person name="Parkhill J."/>
            <person name="Rea M.C."/>
            <person name="O'Sullivan O."/>
            <person name="Ritari J."/>
            <person name="Douillard F.P."/>
            <person name="Paul Ross R."/>
            <person name="Yang R."/>
            <person name="Briner A.E."/>
            <person name="Felis G.E."/>
            <person name="de Vos W.M."/>
            <person name="Barrangou R."/>
            <person name="Klaenhammer T.R."/>
            <person name="Caufield P.W."/>
            <person name="Cui Y."/>
            <person name="Zhang H."/>
            <person name="O'Toole P.W."/>
        </authorList>
    </citation>
    <scope>NUCLEOTIDE SEQUENCE [LARGE SCALE GENOMIC DNA]</scope>
    <source>
        <strain evidence="9 10">DSM 20509</strain>
    </source>
</reference>
<keyword evidence="8" id="KW-0482">Metalloprotease</keyword>
<dbReference type="InterPro" id="IPR002933">
    <property type="entry name" value="Peptidase_M20"/>
</dbReference>
<evidence type="ECO:0000256" key="5">
    <source>
        <dbReference type="ARBA" id="ARBA00022801"/>
    </source>
</evidence>
<sequence>MAIDWQAEVAKRKDDLLNDLKTMLEIESVRDESIATADAPLGPGPKAALDKFLEIGKRDGFETMELDGLAGHIAYGQGDETLAILGHVDVMPAGKGWDTDPFKPVIRDGRLYARGASDDKGPSMAAYYGLKIVKELGLPVNKKVRFILGTDEESQWRGMSHYFEKMPAPDFGFSPDAFFPIINGEKGNVSFFINFAGSNGDAEVKLVHFEAGLRENMVPRDAKAVLAGIKLEDVEAAFADFVAANPVSGQAYEEAGNVVLELIGKAAHAQEPRNGENAGTYLATFLANYNLAGDAKNFIEFTAKYLHKDSRMNALGATFSDEIMGDLTMNSGIFAFDENKGGKITLNFRFPKGMDENDIKASLTKATAAMNVTIDQGRVQVPHYVSPEDPLVKTLLGVYERQTGQEAHGMVVGGGTYGRLMKRGVAFGAMFPGVPDTMHQANEFIPVDDVLRAAAIYAEAIAELVK</sequence>
<dbReference type="PANTHER" id="PTHR43808">
    <property type="entry name" value="ACETYLORNITHINE DEACETYLASE"/>
    <property type="match status" value="1"/>
</dbReference>
<dbReference type="RefSeq" id="WP_056977380.1">
    <property type="nucleotide sequence ID" value="NZ_AYYP01000063.1"/>
</dbReference>
<evidence type="ECO:0000256" key="6">
    <source>
        <dbReference type="ARBA" id="ARBA00022833"/>
    </source>
</evidence>
<comment type="caution">
    <text evidence="9">The sequence shown here is derived from an EMBL/GenBank/DDBJ whole genome shotgun (WGS) entry which is preliminary data.</text>
</comment>
<dbReference type="Gene3D" id="3.40.630.10">
    <property type="entry name" value="Zn peptidases"/>
    <property type="match status" value="1"/>
</dbReference>
<evidence type="ECO:0000256" key="8">
    <source>
        <dbReference type="ARBA" id="ARBA00023049"/>
    </source>
</evidence>
<dbReference type="Gene3D" id="3.30.70.360">
    <property type="match status" value="2"/>
</dbReference>
<keyword evidence="4" id="KW-0479">Metal-binding</keyword>
<evidence type="ECO:0000256" key="7">
    <source>
        <dbReference type="ARBA" id="ARBA00022997"/>
    </source>
</evidence>
<keyword evidence="6" id="KW-0862">Zinc</keyword>
<organism evidence="9 10">
    <name type="scientific">Ligilactobacillus agilis DSM 20509</name>
    <dbReference type="NCBI Taxonomy" id="1423718"/>
    <lineage>
        <taxon>Bacteria</taxon>
        <taxon>Bacillati</taxon>
        <taxon>Bacillota</taxon>
        <taxon>Bacilli</taxon>
        <taxon>Lactobacillales</taxon>
        <taxon>Lactobacillaceae</taxon>
        <taxon>Ligilactobacillus</taxon>
    </lineage>
</organism>
<dbReference type="InterPro" id="IPR036264">
    <property type="entry name" value="Bact_exopeptidase_dim_dom"/>
</dbReference>
<evidence type="ECO:0000313" key="10">
    <source>
        <dbReference type="Proteomes" id="UP000051008"/>
    </source>
</evidence>
<dbReference type="CDD" id="cd03888">
    <property type="entry name" value="M20_PepV"/>
    <property type="match status" value="1"/>
</dbReference>
<protein>
    <submittedName>
        <fullName evidence="9">Xaa-His dipeptidase</fullName>
    </submittedName>
</protein>
<dbReference type="InterPro" id="IPR050072">
    <property type="entry name" value="Peptidase_M20A"/>
</dbReference>
<evidence type="ECO:0000256" key="2">
    <source>
        <dbReference type="ARBA" id="ARBA00006247"/>
    </source>
</evidence>
<dbReference type="OrthoDB" id="9761532at2"/>
<evidence type="ECO:0000313" key="9">
    <source>
        <dbReference type="EMBL" id="KRM63369.1"/>
    </source>
</evidence>
<dbReference type="GO" id="GO:0006526">
    <property type="term" value="P:L-arginine biosynthetic process"/>
    <property type="evidence" value="ECO:0007669"/>
    <property type="project" value="TreeGrafter"/>
</dbReference>
<dbReference type="GO" id="GO:0016805">
    <property type="term" value="F:dipeptidase activity"/>
    <property type="evidence" value="ECO:0007669"/>
    <property type="project" value="UniProtKB-KW"/>
</dbReference>
<dbReference type="NCBIfam" id="NF005591">
    <property type="entry name" value="PRK07318.1"/>
    <property type="match status" value="1"/>
</dbReference>
<name>A0A0R2AHE3_9LACO</name>
<dbReference type="InterPro" id="IPR010964">
    <property type="entry name" value="M20A_pepV-rel"/>
</dbReference>
<comment type="cofactor">
    <cofactor evidence="1">
        <name>Zn(2+)</name>
        <dbReference type="ChEBI" id="CHEBI:29105"/>
    </cofactor>
</comment>
<dbReference type="NCBIfam" id="TIGR01887">
    <property type="entry name" value="dipeptidaselike"/>
    <property type="match status" value="1"/>
</dbReference>